<dbReference type="AlphaFoldDB" id="A0A562RQ16"/>
<evidence type="ECO:0000313" key="5">
    <source>
        <dbReference type="Proteomes" id="UP000318307"/>
    </source>
</evidence>
<gene>
    <name evidence="4" type="ORF">LZ24_02063</name>
</gene>
<evidence type="ECO:0000256" key="1">
    <source>
        <dbReference type="ARBA" id="ARBA00009477"/>
    </source>
</evidence>
<dbReference type="Gene3D" id="2.40.30.170">
    <property type="match status" value="1"/>
</dbReference>
<dbReference type="EMBL" id="VLLC01000015">
    <property type="protein sequence ID" value="TWI71102.1"/>
    <property type="molecule type" value="Genomic_DNA"/>
</dbReference>
<feature type="domain" description="YknX-like C-terminal permuted SH3-like" evidence="3">
    <location>
        <begin position="298"/>
        <end position="364"/>
    </location>
</feature>
<accession>A0A562RQ16</accession>
<proteinExistence type="inferred from homology"/>
<dbReference type="InterPro" id="IPR006143">
    <property type="entry name" value="RND_pump_MFP"/>
</dbReference>
<dbReference type="Gene3D" id="2.40.50.100">
    <property type="match status" value="1"/>
</dbReference>
<keyword evidence="5" id="KW-1185">Reference proteome</keyword>
<dbReference type="SUPFAM" id="SSF111369">
    <property type="entry name" value="HlyD-like secretion proteins"/>
    <property type="match status" value="1"/>
</dbReference>
<dbReference type="Pfam" id="PF25954">
    <property type="entry name" value="Beta-barrel_RND_2"/>
    <property type="match status" value="1"/>
</dbReference>
<dbReference type="NCBIfam" id="TIGR01730">
    <property type="entry name" value="RND_mfp"/>
    <property type="match status" value="1"/>
</dbReference>
<dbReference type="Proteomes" id="UP000318307">
    <property type="component" value="Unassembled WGS sequence"/>
</dbReference>
<dbReference type="Pfam" id="PF25989">
    <property type="entry name" value="YknX_C"/>
    <property type="match status" value="1"/>
</dbReference>
<dbReference type="InterPro" id="IPR058792">
    <property type="entry name" value="Beta-barrel_RND_2"/>
</dbReference>
<dbReference type="OrthoDB" id="9800209at2"/>
<dbReference type="GO" id="GO:1990281">
    <property type="term" value="C:efflux pump complex"/>
    <property type="evidence" value="ECO:0007669"/>
    <property type="project" value="TreeGrafter"/>
</dbReference>
<reference evidence="4 5" key="1">
    <citation type="submission" date="2019-07" db="EMBL/GenBank/DDBJ databases">
        <title>Genome sequencing of 100 strains of the haloalkaliphilic chemolithoautotrophic sulfur-oxidizing bacterium Thioalkalivibrio.</title>
        <authorList>
            <person name="Muyzer G."/>
        </authorList>
    </citation>
    <scope>NUCLEOTIDE SEQUENCE [LARGE SCALE GENOMIC DNA]</scope>
    <source>
        <strain evidence="4 5">ASO4-4</strain>
    </source>
</reference>
<evidence type="ECO:0000259" key="3">
    <source>
        <dbReference type="Pfam" id="PF25989"/>
    </source>
</evidence>
<dbReference type="Gene3D" id="1.10.287.470">
    <property type="entry name" value="Helix hairpin bin"/>
    <property type="match status" value="1"/>
</dbReference>
<dbReference type="PANTHER" id="PTHR30469">
    <property type="entry name" value="MULTIDRUG RESISTANCE PROTEIN MDTA"/>
    <property type="match status" value="1"/>
</dbReference>
<evidence type="ECO:0000259" key="2">
    <source>
        <dbReference type="Pfam" id="PF25954"/>
    </source>
</evidence>
<evidence type="ECO:0000313" key="4">
    <source>
        <dbReference type="EMBL" id="TWI71102.1"/>
    </source>
</evidence>
<comment type="similarity">
    <text evidence="1">Belongs to the membrane fusion protein (MFP) (TC 8.A.1) family.</text>
</comment>
<name>A0A562RQ16_9BACT</name>
<comment type="caution">
    <text evidence="4">The sequence shown here is derived from an EMBL/GenBank/DDBJ whole genome shotgun (WGS) entry which is preliminary data.</text>
</comment>
<dbReference type="Gene3D" id="2.40.420.20">
    <property type="match status" value="1"/>
</dbReference>
<organism evidence="4 5">
    <name type="scientific">Desulfobotulus alkaliphilus</name>
    <dbReference type="NCBI Taxonomy" id="622671"/>
    <lineage>
        <taxon>Bacteria</taxon>
        <taxon>Pseudomonadati</taxon>
        <taxon>Thermodesulfobacteriota</taxon>
        <taxon>Desulfobacteria</taxon>
        <taxon>Desulfobacterales</taxon>
        <taxon>Desulfobacteraceae</taxon>
        <taxon>Desulfobotulus</taxon>
    </lineage>
</organism>
<dbReference type="GO" id="GO:0015562">
    <property type="term" value="F:efflux transmembrane transporter activity"/>
    <property type="evidence" value="ECO:0007669"/>
    <property type="project" value="TreeGrafter"/>
</dbReference>
<sequence length="376" mass="41970">MNMPEENTPFKSPWFKRMPVLVLLLMIILVAVMAMAVSRKGERLAEERSTASAQEERGTNVVVLVLQPSKISERINLPGIISPWVRLTVSAEVAGKVADRLAEEGSYIRAGTALYRLDERDYRNSYNAASAAFETARASHSRLREMYDEKLASRSLLDTAVAELERTRSAMETARLQLDRCLIEAGMDGVLNRMLAEPGQFVSVGDPVAEILQLNPVKVTVGVPESDIHAVRRVDTFSVRINALEGRTFTGTLHRFSRSADGMARLYDLEIRIDNPEEIILPDMFARVDIVKQSKPMALTLPIYAVLSSRDVHSVFVEKEGRAEKREVTLGMQEGWQVEILSGLTKGERVVVVGQRDLREGQPLNIIKEINDIGEL</sequence>
<protein>
    <submittedName>
        <fullName evidence="4">Multidrug efflux system membrane fusion protein</fullName>
    </submittedName>
</protein>
<feature type="domain" description="CusB-like beta-barrel" evidence="2">
    <location>
        <begin position="219"/>
        <end position="293"/>
    </location>
</feature>
<dbReference type="InterPro" id="IPR058637">
    <property type="entry name" value="YknX-like_C"/>
</dbReference>